<dbReference type="Proteomes" id="UP000233556">
    <property type="component" value="Unassembled WGS sequence"/>
</dbReference>
<dbReference type="OrthoDB" id="10258914at2759"/>
<name>A0A2I0T6V6_LIMLA</name>
<feature type="region of interest" description="Disordered" evidence="1">
    <location>
        <begin position="1"/>
        <end position="34"/>
    </location>
</feature>
<proteinExistence type="predicted"/>
<dbReference type="EMBL" id="KZ516814">
    <property type="protein sequence ID" value="PKU29536.1"/>
    <property type="molecule type" value="Genomic_DNA"/>
</dbReference>
<sequence>MESFMTGKKPGDSVGWYQQRTRLSPGEEREGAQRQQARIEITEWFGLEGTLKIIQFQPPALGRDTSHHTRVVKAPSNLALNPSRDGAATASLGNLGQGLTTLTAKNLYPRSHLNLPSSSLKPFFLIFPHPPDQESLPSFPWWLGFDFGTKQQQISVQPTCRSMGKDKPNHIIVSYRLGSILNSRSTFLLLDKG</sequence>
<evidence type="ECO:0000313" key="2">
    <source>
        <dbReference type="EMBL" id="PKU29536.1"/>
    </source>
</evidence>
<accession>A0A2I0T6V6</accession>
<gene>
    <name evidence="2" type="ORF">llap_20160</name>
</gene>
<evidence type="ECO:0000256" key="1">
    <source>
        <dbReference type="SAM" id="MobiDB-lite"/>
    </source>
</evidence>
<keyword evidence="3" id="KW-1185">Reference proteome</keyword>
<reference evidence="3" key="1">
    <citation type="submission" date="2017-11" db="EMBL/GenBank/DDBJ databases">
        <authorList>
            <person name="Lima N.C."/>
            <person name="Parody-Merino A.M."/>
            <person name="Battley P.F."/>
            <person name="Fidler A.E."/>
            <person name="Prosdocimi F."/>
        </authorList>
    </citation>
    <scope>NUCLEOTIDE SEQUENCE [LARGE SCALE GENOMIC DNA]</scope>
</reference>
<protein>
    <submittedName>
        <fullName evidence="2">Zinc finger ccch domain-containing protein 11a</fullName>
    </submittedName>
</protein>
<evidence type="ECO:0000313" key="3">
    <source>
        <dbReference type="Proteomes" id="UP000233556"/>
    </source>
</evidence>
<reference evidence="3" key="2">
    <citation type="submission" date="2017-12" db="EMBL/GenBank/DDBJ databases">
        <title>Genome sequence of the Bar-tailed Godwit (Limosa lapponica baueri).</title>
        <authorList>
            <person name="Lima N.C.B."/>
            <person name="Parody-Merino A.M."/>
            <person name="Battley P.F."/>
            <person name="Fidler A.E."/>
            <person name="Prosdocimi F."/>
        </authorList>
    </citation>
    <scope>NUCLEOTIDE SEQUENCE [LARGE SCALE GENOMIC DNA]</scope>
</reference>
<organism evidence="2 3">
    <name type="scientific">Limosa lapponica baueri</name>
    <dbReference type="NCBI Taxonomy" id="1758121"/>
    <lineage>
        <taxon>Eukaryota</taxon>
        <taxon>Metazoa</taxon>
        <taxon>Chordata</taxon>
        <taxon>Craniata</taxon>
        <taxon>Vertebrata</taxon>
        <taxon>Euteleostomi</taxon>
        <taxon>Archelosauria</taxon>
        <taxon>Archosauria</taxon>
        <taxon>Dinosauria</taxon>
        <taxon>Saurischia</taxon>
        <taxon>Theropoda</taxon>
        <taxon>Coelurosauria</taxon>
        <taxon>Aves</taxon>
        <taxon>Neognathae</taxon>
        <taxon>Neoaves</taxon>
        <taxon>Charadriiformes</taxon>
        <taxon>Scolopacidae</taxon>
        <taxon>Limosa</taxon>
    </lineage>
</organism>
<dbReference type="AlphaFoldDB" id="A0A2I0T6V6"/>